<name>A0A150IKG1_9EURY</name>
<keyword evidence="4" id="KW-0573">Peptidoglycan synthesis</keyword>
<gene>
    <name evidence="7" type="ORF">AMQ22_02207</name>
</gene>
<keyword evidence="5" id="KW-0012">Acyltransferase</keyword>
<evidence type="ECO:0000256" key="4">
    <source>
        <dbReference type="ARBA" id="ARBA00022984"/>
    </source>
</evidence>
<dbReference type="InterPro" id="IPR050644">
    <property type="entry name" value="PG_Glycine_Bridge_Synth"/>
</dbReference>
<evidence type="ECO:0000256" key="3">
    <source>
        <dbReference type="ARBA" id="ARBA00022960"/>
    </source>
</evidence>
<dbReference type="Gene3D" id="3.40.630.30">
    <property type="match status" value="1"/>
</dbReference>
<dbReference type="AlphaFoldDB" id="A0A150IKG1"/>
<dbReference type="InterPro" id="IPR003447">
    <property type="entry name" value="FEMABX"/>
</dbReference>
<dbReference type="InterPro" id="IPR016181">
    <property type="entry name" value="Acyl_CoA_acyltransferase"/>
</dbReference>
<comment type="similarity">
    <text evidence="1">Belongs to the FemABX family.</text>
</comment>
<keyword evidence="3" id="KW-0133">Cell shape</keyword>
<dbReference type="PANTHER" id="PTHR36174:SF1">
    <property type="entry name" value="LIPID II:GLYCINE GLYCYLTRANSFERASE"/>
    <property type="match status" value="1"/>
</dbReference>
<evidence type="ECO:0000256" key="1">
    <source>
        <dbReference type="ARBA" id="ARBA00009943"/>
    </source>
</evidence>
<protein>
    <submittedName>
        <fullName evidence="7">FemAB family protein</fullName>
    </submittedName>
</protein>
<evidence type="ECO:0000256" key="2">
    <source>
        <dbReference type="ARBA" id="ARBA00022679"/>
    </source>
</evidence>
<evidence type="ECO:0000256" key="6">
    <source>
        <dbReference type="ARBA" id="ARBA00023316"/>
    </source>
</evidence>
<reference evidence="7 8" key="1">
    <citation type="journal article" date="2016" name="ISME J.">
        <title>Chasing the elusive Euryarchaeota class WSA2: genomes reveal a uniquely fastidious methyl-reducing methanogen.</title>
        <authorList>
            <person name="Nobu M.K."/>
            <person name="Narihiro T."/>
            <person name="Kuroda K."/>
            <person name="Mei R."/>
            <person name="Liu W.T."/>
        </authorList>
    </citation>
    <scope>NUCLEOTIDE SEQUENCE [LARGE SCALE GENOMIC DNA]</scope>
    <source>
        <strain evidence="7">U1lsi0528_Bin055</strain>
    </source>
</reference>
<comment type="caution">
    <text evidence="7">The sequence shown here is derived from an EMBL/GenBank/DDBJ whole genome shotgun (WGS) entry which is preliminary data.</text>
</comment>
<dbReference type="SUPFAM" id="SSF55729">
    <property type="entry name" value="Acyl-CoA N-acyltransferases (Nat)"/>
    <property type="match status" value="1"/>
</dbReference>
<dbReference type="GO" id="GO:0016755">
    <property type="term" value="F:aminoacyltransferase activity"/>
    <property type="evidence" value="ECO:0007669"/>
    <property type="project" value="InterPro"/>
</dbReference>
<accession>A0A150IKG1</accession>
<evidence type="ECO:0000313" key="8">
    <source>
        <dbReference type="Proteomes" id="UP000075398"/>
    </source>
</evidence>
<dbReference type="GO" id="GO:0008360">
    <property type="term" value="P:regulation of cell shape"/>
    <property type="evidence" value="ECO:0007669"/>
    <property type="project" value="UniProtKB-KW"/>
</dbReference>
<evidence type="ECO:0000313" key="7">
    <source>
        <dbReference type="EMBL" id="KYC45479.1"/>
    </source>
</evidence>
<evidence type="ECO:0000256" key="5">
    <source>
        <dbReference type="ARBA" id="ARBA00023315"/>
    </source>
</evidence>
<organism evidence="7 8">
    <name type="scientific">Candidatus Methanofastidiosum methylothiophilum</name>
    <dbReference type="NCBI Taxonomy" id="1705564"/>
    <lineage>
        <taxon>Archaea</taxon>
        <taxon>Methanobacteriati</taxon>
        <taxon>Methanobacteriota</taxon>
        <taxon>Stenosarchaea group</taxon>
        <taxon>Candidatus Methanofastidiosia</taxon>
        <taxon>Candidatus Methanofastidiosales</taxon>
        <taxon>Candidatus Methanofastidiosaceae</taxon>
        <taxon>Candidatus Methanofastidiosum</taxon>
    </lineage>
</organism>
<keyword evidence="2" id="KW-0808">Transferase</keyword>
<dbReference type="GO" id="GO:0044038">
    <property type="term" value="P:cell wall macromolecule biosynthetic process"/>
    <property type="evidence" value="ECO:0007669"/>
    <property type="project" value="InterPro"/>
</dbReference>
<dbReference type="PROSITE" id="PS51191">
    <property type="entry name" value="FEMABX"/>
    <property type="match status" value="1"/>
</dbReference>
<dbReference type="PANTHER" id="PTHR36174">
    <property type="entry name" value="LIPID II:GLYCINE GLYCYLTRANSFERASE"/>
    <property type="match status" value="1"/>
</dbReference>
<dbReference type="GO" id="GO:0071555">
    <property type="term" value="P:cell wall organization"/>
    <property type="evidence" value="ECO:0007669"/>
    <property type="project" value="UniProtKB-KW"/>
</dbReference>
<dbReference type="Proteomes" id="UP000075398">
    <property type="component" value="Unassembled WGS sequence"/>
</dbReference>
<sequence>MIDLTQELDQIFMDMAASYRKAIRRAEKNGIVVKKSSNYDVFYDINQRFRKQKKLSSYDGGVDVTYMEKYGTLFTAEIEGEIVAGYLDLEDEKNIRGLIGASLRFEADKDKMRSIADANKLMTWEEIKYAKAKGLTEYDMGGYYTGTEKDEEKERINYFKQGFGGKVVTHYIYQKDYSVAYKMAKSTHKIIQKMKYGKQHA</sequence>
<keyword evidence="6" id="KW-0961">Cell wall biogenesis/degradation</keyword>
<proteinExistence type="inferred from homology"/>
<dbReference type="EMBL" id="LNGC01000232">
    <property type="protein sequence ID" value="KYC45479.1"/>
    <property type="molecule type" value="Genomic_DNA"/>
</dbReference>